<dbReference type="InterPro" id="IPR036388">
    <property type="entry name" value="WH-like_DNA-bd_sf"/>
</dbReference>
<dbReference type="Pfam" id="PF04542">
    <property type="entry name" value="Sigma70_r2"/>
    <property type="match status" value="1"/>
</dbReference>
<dbReference type="GO" id="GO:0016987">
    <property type="term" value="F:sigma factor activity"/>
    <property type="evidence" value="ECO:0007669"/>
    <property type="project" value="UniProtKB-KW"/>
</dbReference>
<dbReference type="Gene3D" id="1.10.10.10">
    <property type="entry name" value="Winged helix-like DNA-binding domain superfamily/Winged helix DNA-binding domain"/>
    <property type="match status" value="1"/>
</dbReference>
<dbReference type="InterPro" id="IPR013325">
    <property type="entry name" value="RNA_pol_sigma_r2"/>
</dbReference>
<dbReference type="Gene3D" id="1.10.1740.10">
    <property type="match status" value="1"/>
</dbReference>
<sequence length="169" mass="19227">MRQSKPLSQVEEIFVKDRIRIFNSVLKILSNRELAEDVVHDAYLKVREAGATLAITQPSAYAFRVARCLAIDRYRRRALETGLFAGESEEGQGVSYTTPERIEIGREELRLVSKAMEALPSRTRRAFELYRMGGYTQREVAEQLGVSTTLVNFMIRDALSHCRSALLND</sequence>
<organism evidence="7 8">
    <name type="scientific">Halomonas salipaludis</name>
    <dbReference type="NCBI Taxonomy" id="2032625"/>
    <lineage>
        <taxon>Bacteria</taxon>
        <taxon>Pseudomonadati</taxon>
        <taxon>Pseudomonadota</taxon>
        <taxon>Gammaproteobacteria</taxon>
        <taxon>Oceanospirillales</taxon>
        <taxon>Halomonadaceae</taxon>
        <taxon>Halomonas</taxon>
    </lineage>
</organism>
<evidence type="ECO:0000256" key="2">
    <source>
        <dbReference type="ARBA" id="ARBA00023015"/>
    </source>
</evidence>
<dbReference type="SUPFAM" id="SSF88946">
    <property type="entry name" value="Sigma2 domain of RNA polymerase sigma factors"/>
    <property type="match status" value="1"/>
</dbReference>
<evidence type="ECO:0000259" key="6">
    <source>
        <dbReference type="Pfam" id="PF08281"/>
    </source>
</evidence>
<dbReference type="Proteomes" id="UP000217771">
    <property type="component" value="Unassembled WGS sequence"/>
</dbReference>
<feature type="domain" description="RNA polymerase sigma factor 70 region 4 type 2" evidence="6">
    <location>
        <begin position="110"/>
        <end position="162"/>
    </location>
</feature>
<dbReference type="InterPro" id="IPR039425">
    <property type="entry name" value="RNA_pol_sigma-70-like"/>
</dbReference>
<name>A0A2A2ESG1_9GAMM</name>
<dbReference type="Pfam" id="PF08281">
    <property type="entry name" value="Sigma70_r4_2"/>
    <property type="match status" value="1"/>
</dbReference>
<evidence type="ECO:0000256" key="3">
    <source>
        <dbReference type="ARBA" id="ARBA00023082"/>
    </source>
</evidence>
<evidence type="ECO:0000313" key="7">
    <source>
        <dbReference type="EMBL" id="PAU75277.1"/>
    </source>
</evidence>
<dbReference type="OrthoDB" id="9797134at2"/>
<gene>
    <name evidence="7" type="ORF">CK498_19230</name>
</gene>
<dbReference type="InterPro" id="IPR007627">
    <property type="entry name" value="RNA_pol_sigma70_r2"/>
</dbReference>
<comment type="caution">
    <text evidence="7">The sequence shown here is derived from an EMBL/GenBank/DDBJ whole genome shotgun (WGS) entry which is preliminary data.</text>
</comment>
<comment type="similarity">
    <text evidence="1">Belongs to the sigma-70 factor family. ECF subfamily.</text>
</comment>
<feature type="domain" description="RNA polymerase sigma-70 region 2" evidence="5">
    <location>
        <begin position="20"/>
        <end position="78"/>
    </location>
</feature>
<evidence type="ECO:0000259" key="5">
    <source>
        <dbReference type="Pfam" id="PF04542"/>
    </source>
</evidence>
<accession>A0A2A2ESG1</accession>
<dbReference type="InterPro" id="IPR013324">
    <property type="entry name" value="RNA_pol_sigma_r3/r4-like"/>
</dbReference>
<keyword evidence="4" id="KW-0804">Transcription</keyword>
<dbReference type="PANTHER" id="PTHR43133:SF63">
    <property type="entry name" value="RNA POLYMERASE SIGMA FACTOR FECI-RELATED"/>
    <property type="match status" value="1"/>
</dbReference>
<keyword evidence="2" id="KW-0805">Transcription regulation</keyword>
<dbReference type="GO" id="GO:0003677">
    <property type="term" value="F:DNA binding"/>
    <property type="evidence" value="ECO:0007669"/>
    <property type="project" value="InterPro"/>
</dbReference>
<dbReference type="RefSeq" id="WP_095622472.1">
    <property type="nucleotide sequence ID" value="NZ_NSKB01000007.1"/>
</dbReference>
<reference evidence="7 8" key="1">
    <citation type="submission" date="2017-08" db="EMBL/GenBank/DDBJ databases">
        <title>Halomonas alkalisoli sp. nov., isolated from saline alkaline soil.</title>
        <authorList>
            <person name="Wang D."/>
            <person name="Zhang G."/>
        </authorList>
    </citation>
    <scope>NUCLEOTIDE SEQUENCE [LARGE SCALE GENOMIC DNA]</scope>
    <source>
        <strain evidence="7 8">WRN001</strain>
    </source>
</reference>
<keyword evidence="8" id="KW-1185">Reference proteome</keyword>
<dbReference type="NCBIfam" id="TIGR02937">
    <property type="entry name" value="sigma70-ECF"/>
    <property type="match status" value="1"/>
</dbReference>
<evidence type="ECO:0000313" key="8">
    <source>
        <dbReference type="Proteomes" id="UP000217771"/>
    </source>
</evidence>
<protein>
    <submittedName>
        <fullName evidence="7">RNA polymerase factor sigma-70</fullName>
    </submittedName>
</protein>
<dbReference type="InterPro" id="IPR014284">
    <property type="entry name" value="RNA_pol_sigma-70_dom"/>
</dbReference>
<dbReference type="PANTHER" id="PTHR43133">
    <property type="entry name" value="RNA POLYMERASE ECF-TYPE SIGMA FACTO"/>
    <property type="match status" value="1"/>
</dbReference>
<dbReference type="GO" id="GO:0006352">
    <property type="term" value="P:DNA-templated transcription initiation"/>
    <property type="evidence" value="ECO:0007669"/>
    <property type="project" value="InterPro"/>
</dbReference>
<keyword evidence="3" id="KW-0731">Sigma factor</keyword>
<dbReference type="SUPFAM" id="SSF88659">
    <property type="entry name" value="Sigma3 and sigma4 domains of RNA polymerase sigma factors"/>
    <property type="match status" value="1"/>
</dbReference>
<evidence type="ECO:0000256" key="4">
    <source>
        <dbReference type="ARBA" id="ARBA00023163"/>
    </source>
</evidence>
<proteinExistence type="inferred from homology"/>
<dbReference type="EMBL" id="NSKB01000007">
    <property type="protein sequence ID" value="PAU75277.1"/>
    <property type="molecule type" value="Genomic_DNA"/>
</dbReference>
<evidence type="ECO:0000256" key="1">
    <source>
        <dbReference type="ARBA" id="ARBA00010641"/>
    </source>
</evidence>
<dbReference type="AlphaFoldDB" id="A0A2A2ESG1"/>
<dbReference type="InterPro" id="IPR013249">
    <property type="entry name" value="RNA_pol_sigma70_r4_t2"/>
</dbReference>